<organism evidence="1 2">
    <name type="scientific">Coniosporium uncinatum</name>
    <dbReference type="NCBI Taxonomy" id="93489"/>
    <lineage>
        <taxon>Eukaryota</taxon>
        <taxon>Fungi</taxon>
        <taxon>Dikarya</taxon>
        <taxon>Ascomycota</taxon>
        <taxon>Pezizomycotina</taxon>
        <taxon>Dothideomycetes</taxon>
        <taxon>Dothideomycetes incertae sedis</taxon>
        <taxon>Coniosporium</taxon>
    </lineage>
</organism>
<dbReference type="Proteomes" id="UP001186974">
    <property type="component" value="Unassembled WGS sequence"/>
</dbReference>
<accession>A0ACC3DEB1</accession>
<proteinExistence type="predicted"/>
<keyword evidence="2" id="KW-1185">Reference proteome</keyword>
<protein>
    <submittedName>
        <fullName evidence="1">Uncharacterized protein</fullName>
    </submittedName>
</protein>
<comment type="caution">
    <text evidence="1">The sequence shown here is derived from an EMBL/GenBank/DDBJ whole genome shotgun (WGS) entry which is preliminary data.</text>
</comment>
<gene>
    <name evidence="1" type="ORF">LTS18_001777</name>
</gene>
<evidence type="ECO:0000313" key="1">
    <source>
        <dbReference type="EMBL" id="KAK3066374.1"/>
    </source>
</evidence>
<feature type="non-terminal residue" evidence="1">
    <location>
        <position position="1"/>
    </location>
</feature>
<dbReference type="EMBL" id="JAWDJW010005872">
    <property type="protein sequence ID" value="KAK3066374.1"/>
    <property type="molecule type" value="Genomic_DNA"/>
</dbReference>
<sequence>QTILFIDSLIANAKGTHHLAQALNALYIQLAYLKLLPTPKHPYNAPFLRYELRMRPFLTISPPTLPSFQRYTQATQPLGPHTAPTQDVFAAGLRLCNSVDVNVKTAKEQFAQVKKLGAKAAKADVVEESWKKEVSGVLASCIAAGVAASGLRNICSGRLGEGVTVEVPEVGARYYGWWVVPKIVVEKGKR</sequence>
<evidence type="ECO:0000313" key="2">
    <source>
        <dbReference type="Proteomes" id="UP001186974"/>
    </source>
</evidence>
<name>A0ACC3DEB1_9PEZI</name>
<reference evidence="1" key="1">
    <citation type="submission" date="2024-09" db="EMBL/GenBank/DDBJ databases">
        <title>Black Yeasts Isolated from many extreme environments.</title>
        <authorList>
            <person name="Coleine C."/>
            <person name="Stajich J.E."/>
            <person name="Selbmann L."/>
        </authorList>
    </citation>
    <scope>NUCLEOTIDE SEQUENCE</scope>
    <source>
        <strain evidence="1">CCFEE 5737</strain>
    </source>
</reference>